<dbReference type="GO" id="GO:0006487">
    <property type="term" value="P:protein N-linked glycosylation"/>
    <property type="evidence" value="ECO:0007669"/>
    <property type="project" value="TreeGrafter"/>
</dbReference>
<protein>
    <recommendedName>
        <fullName evidence="4">Mannosylglycerate hydrolase MGH1-like glycoside hydrolase domain-containing protein</fullName>
    </recommendedName>
</protein>
<gene>
    <name evidence="5" type="ORF">CSO01_03150</name>
</gene>
<keyword evidence="2" id="KW-0378">Hydrolase</keyword>
<dbReference type="InterPro" id="IPR004888">
    <property type="entry name" value="Glycoside_hydrolase_63"/>
</dbReference>
<dbReference type="SUPFAM" id="SSF48208">
    <property type="entry name" value="Six-hairpin glycosidases"/>
    <property type="match status" value="1"/>
</dbReference>
<evidence type="ECO:0000313" key="6">
    <source>
        <dbReference type="Proteomes" id="UP000321798"/>
    </source>
</evidence>
<dbReference type="OrthoDB" id="9798687at2"/>
<keyword evidence="6" id="KW-1185">Reference proteome</keyword>
<evidence type="ECO:0000259" key="4">
    <source>
        <dbReference type="Pfam" id="PF22422"/>
    </source>
</evidence>
<evidence type="ECO:0000256" key="1">
    <source>
        <dbReference type="ARBA" id="ARBA00010833"/>
    </source>
</evidence>
<keyword evidence="3" id="KW-0326">Glycosidase</keyword>
<dbReference type="Proteomes" id="UP000321798">
    <property type="component" value="Unassembled WGS sequence"/>
</dbReference>
<reference evidence="5 6" key="1">
    <citation type="submission" date="2019-07" db="EMBL/GenBank/DDBJ databases">
        <title>Whole genome shotgun sequence of Cellulomonas soli NBRC 109434.</title>
        <authorList>
            <person name="Hosoyama A."/>
            <person name="Uohara A."/>
            <person name="Ohji S."/>
            <person name="Ichikawa N."/>
        </authorList>
    </citation>
    <scope>NUCLEOTIDE SEQUENCE [LARGE SCALE GENOMIC DNA]</scope>
    <source>
        <strain evidence="5 6">NBRC 109434</strain>
    </source>
</reference>
<proteinExistence type="inferred from homology"/>
<name>A0A512P8U2_9CELL</name>
<dbReference type="AlphaFoldDB" id="A0A512P8U2"/>
<dbReference type="EMBL" id="BKAL01000001">
    <property type="protein sequence ID" value="GEP67600.1"/>
    <property type="molecule type" value="Genomic_DNA"/>
</dbReference>
<dbReference type="PANTHER" id="PTHR10412">
    <property type="entry name" value="MANNOSYL-OLIGOSACCHARIDE GLUCOSIDASE"/>
    <property type="match status" value="1"/>
</dbReference>
<dbReference type="Gene3D" id="1.50.10.10">
    <property type="match status" value="1"/>
</dbReference>
<dbReference type="InterPro" id="IPR008928">
    <property type="entry name" value="6-hairpin_glycosidase_sf"/>
</dbReference>
<dbReference type="PANTHER" id="PTHR10412:SF11">
    <property type="entry name" value="MANNOSYL-OLIGOSACCHARIDE GLUCOSIDASE"/>
    <property type="match status" value="1"/>
</dbReference>
<evidence type="ECO:0000256" key="3">
    <source>
        <dbReference type="ARBA" id="ARBA00023295"/>
    </source>
</evidence>
<dbReference type="RefSeq" id="WP_146951359.1">
    <property type="nucleotide sequence ID" value="NZ_BAABBJ010000005.1"/>
</dbReference>
<comment type="similarity">
    <text evidence="1">Belongs to the glycosyl hydrolase 63 family.</text>
</comment>
<organism evidence="5 6">
    <name type="scientific">Cellulomonas soli</name>
    <dbReference type="NCBI Taxonomy" id="931535"/>
    <lineage>
        <taxon>Bacteria</taxon>
        <taxon>Bacillati</taxon>
        <taxon>Actinomycetota</taxon>
        <taxon>Actinomycetes</taxon>
        <taxon>Micrococcales</taxon>
        <taxon>Cellulomonadaceae</taxon>
        <taxon>Cellulomonas</taxon>
    </lineage>
</organism>
<dbReference type="GO" id="GO:0004573">
    <property type="term" value="F:Glc3Man9GlcNAc2 oligosaccharide glucosidase activity"/>
    <property type="evidence" value="ECO:0007669"/>
    <property type="project" value="InterPro"/>
</dbReference>
<dbReference type="Pfam" id="PF22422">
    <property type="entry name" value="MGH1-like_GH"/>
    <property type="match status" value="1"/>
</dbReference>
<evidence type="ECO:0000256" key="2">
    <source>
        <dbReference type="ARBA" id="ARBA00022801"/>
    </source>
</evidence>
<evidence type="ECO:0000313" key="5">
    <source>
        <dbReference type="EMBL" id="GEP67600.1"/>
    </source>
</evidence>
<dbReference type="InterPro" id="IPR012341">
    <property type="entry name" value="6hp_glycosidase-like_sf"/>
</dbReference>
<comment type="caution">
    <text evidence="5">The sequence shown here is derived from an EMBL/GenBank/DDBJ whole genome shotgun (WGS) entry which is preliminary data.</text>
</comment>
<sequence length="620" mass="66883">MSTRAGAPAAADGARGLPSFDVREIPFSARGSWLDLSPVVALHTTADDVHLVSHQTGMHPVLRLVPTGPTVASGSAPTPVPTSVPISVPTSVPTRWEADPSVLRWVREGGAQGKGVVEAAFDGTDAVRLRGSALGLRLVDPSSALTPFTGLYLFEDPIDASVVLTSYETGQRYRVTCLAGRMTVVGGEALGRAERAVELGGDPGGESWEAVVEELGTARDPFRPVLGFDELVAQRTAEFARYRERLAPWPDAHAPGAALAAYVLWSATVRPAGFLRREAILMSKHWMDKVWSWDHCFNALALAPGDPDAAVEQMLVMFDHQDEQGALPDSVAHSEVLRNFVKPPVHGWAVATLRAIAGTPLRPEQLRQLYDALARWTRFWLEYRRVPGHALAHYQHGNDSGWDNATTFDAGRVLETPDLAAFLVVQLDVLAGLADELADQPVDESTAQAVGRVGRDEAAGWRVERDAMAQALLGLWDGTGFASVHARTGERSRSQSLLPLLSLLAAEHLPRDVVDALVAAVGPHLTAWGPATQLPGTPQYESDGYWRGPIWAPSTVLLVEGLRRAGRDDLADDVSARFRRLCEVHGFAENFDALEGTGLRDRAYTWTASAYLYLAGVAAG</sequence>
<dbReference type="GO" id="GO:0009311">
    <property type="term" value="P:oligosaccharide metabolic process"/>
    <property type="evidence" value="ECO:0007669"/>
    <property type="project" value="InterPro"/>
</dbReference>
<feature type="domain" description="Mannosylglycerate hydrolase MGH1-like glycoside hydrolase" evidence="4">
    <location>
        <begin position="289"/>
        <end position="607"/>
    </location>
</feature>
<dbReference type="InterPro" id="IPR054491">
    <property type="entry name" value="MGH1-like_GH"/>
</dbReference>
<accession>A0A512P8U2</accession>